<evidence type="ECO:0000256" key="5">
    <source>
        <dbReference type="ARBA" id="ARBA00022963"/>
    </source>
</evidence>
<sequence>MTRKVHKIRDQETNENTFELDPENHGLSLPGRTRRNWRLCKVFLMDQEFAFRPKEDKGLRANFLKLYNTHGKLVTICPSTTKLLEWNEALTAVLRTQAAQDYIGYNRFGSFAPPRPNTQATVFIDGAYYMEAVARAIAQAQHEIFITDWCMNPELFLRRPIQSNTWRLDKLLQAKARQGVRICVILYAGIEKVVPFVSAKTAGHLHSLHPNIHVYRSPLIKWFWSHHEKMVAIDQSIVFMGGIDLCFGRWDTIDHR</sequence>
<protein>
    <recommendedName>
        <fullName evidence="2">phospholipase D</fullName>
        <ecNumber evidence="2">3.1.4.4</ecNumber>
    </recommendedName>
</protein>
<dbReference type="GO" id="GO:0004630">
    <property type="term" value="F:phospholipase D activity"/>
    <property type="evidence" value="ECO:0007669"/>
    <property type="project" value="UniProtKB-EC"/>
</dbReference>
<dbReference type="OrthoDB" id="14911at2759"/>
<dbReference type="EC" id="3.1.4.4" evidence="2"/>
<keyword evidence="5" id="KW-0442">Lipid degradation</keyword>
<keyword evidence="4" id="KW-0378">Hydrolase</keyword>
<evidence type="ECO:0000256" key="4">
    <source>
        <dbReference type="ARBA" id="ARBA00022801"/>
    </source>
</evidence>
<evidence type="ECO:0000313" key="10">
    <source>
        <dbReference type="Proteomes" id="UP000272942"/>
    </source>
</evidence>
<keyword evidence="3" id="KW-0677">Repeat</keyword>
<evidence type="ECO:0000256" key="2">
    <source>
        <dbReference type="ARBA" id="ARBA00012027"/>
    </source>
</evidence>
<dbReference type="GO" id="GO:0009395">
    <property type="term" value="P:phospholipid catabolic process"/>
    <property type="evidence" value="ECO:0007669"/>
    <property type="project" value="TreeGrafter"/>
</dbReference>
<dbReference type="SUPFAM" id="SSF56024">
    <property type="entry name" value="Phospholipase D/nuclease"/>
    <property type="match status" value="1"/>
</dbReference>
<dbReference type="PANTHER" id="PTHR18896">
    <property type="entry name" value="PHOSPHOLIPASE D"/>
    <property type="match status" value="1"/>
</dbReference>
<dbReference type="InterPro" id="IPR015679">
    <property type="entry name" value="PLipase_D_fam"/>
</dbReference>
<reference evidence="9 10" key="2">
    <citation type="submission" date="2018-11" db="EMBL/GenBank/DDBJ databases">
        <authorList>
            <consortium name="Pathogen Informatics"/>
        </authorList>
    </citation>
    <scope>NUCLEOTIDE SEQUENCE [LARGE SCALE GENOMIC DNA]</scope>
    <source>
        <strain evidence="9 10">Egypt</strain>
    </source>
</reference>
<feature type="region of interest" description="Disordered" evidence="7">
    <location>
        <begin position="1"/>
        <end position="21"/>
    </location>
</feature>
<evidence type="ECO:0000256" key="6">
    <source>
        <dbReference type="ARBA" id="ARBA00023098"/>
    </source>
</evidence>
<organism evidence="11">
    <name type="scientific">Echinostoma caproni</name>
    <dbReference type="NCBI Taxonomy" id="27848"/>
    <lineage>
        <taxon>Eukaryota</taxon>
        <taxon>Metazoa</taxon>
        <taxon>Spiralia</taxon>
        <taxon>Lophotrochozoa</taxon>
        <taxon>Platyhelminthes</taxon>
        <taxon>Trematoda</taxon>
        <taxon>Digenea</taxon>
        <taxon>Plagiorchiida</taxon>
        <taxon>Echinostomata</taxon>
        <taxon>Echinostomatoidea</taxon>
        <taxon>Echinostomatidae</taxon>
        <taxon>Echinostoma</taxon>
    </lineage>
</organism>
<evidence type="ECO:0000256" key="1">
    <source>
        <dbReference type="ARBA" id="ARBA00000798"/>
    </source>
</evidence>
<evidence type="ECO:0000313" key="11">
    <source>
        <dbReference type="WBParaSite" id="ECPE_0001096701-mRNA-1"/>
    </source>
</evidence>
<comment type="catalytic activity">
    <reaction evidence="1">
        <text>a 1,2-diacyl-sn-glycero-3-phosphocholine + H2O = a 1,2-diacyl-sn-glycero-3-phosphate + choline + H(+)</text>
        <dbReference type="Rhea" id="RHEA:14445"/>
        <dbReference type="ChEBI" id="CHEBI:15354"/>
        <dbReference type="ChEBI" id="CHEBI:15377"/>
        <dbReference type="ChEBI" id="CHEBI:15378"/>
        <dbReference type="ChEBI" id="CHEBI:57643"/>
        <dbReference type="ChEBI" id="CHEBI:58608"/>
        <dbReference type="EC" id="3.1.4.4"/>
    </reaction>
</comment>
<dbReference type="PANTHER" id="PTHR18896:SF76">
    <property type="entry name" value="PHOSPHOLIPASE"/>
    <property type="match status" value="1"/>
</dbReference>
<accession>A0A183AVE8</accession>
<dbReference type="Pfam" id="PF00614">
    <property type="entry name" value="PLDc"/>
    <property type="match status" value="1"/>
</dbReference>
<evidence type="ECO:0000256" key="3">
    <source>
        <dbReference type="ARBA" id="ARBA00022737"/>
    </source>
</evidence>
<feature type="domain" description="PLD phosphodiesterase" evidence="8">
    <location>
        <begin position="222"/>
        <end position="249"/>
    </location>
</feature>
<dbReference type="PROSITE" id="PS50035">
    <property type="entry name" value="PLD"/>
    <property type="match status" value="1"/>
</dbReference>
<evidence type="ECO:0000313" key="9">
    <source>
        <dbReference type="EMBL" id="VDP87839.1"/>
    </source>
</evidence>
<evidence type="ECO:0000259" key="8">
    <source>
        <dbReference type="PROSITE" id="PS50035"/>
    </source>
</evidence>
<name>A0A183AVE8_9TREM</name>
<proteinExistence type="predicted"/>
<evidence type="ECO:0000256" key="7">
    <source>
        <dbReference type="SAM" id="MobiDB-lite"/>
    </source>
</evidence>
<dbReference type="AlphaFoldDB" id="A0A183AVE8"/>
<keyword evidence="10" id="KW-1185">Reference proteome</keyword>
<dbReference type="WBParaSite" id="ECPE_0001096701-mRNA-1">
    <property type="protein sequence ID" value="ECPE_0001096701-mRNA-1"/>
    <property type="gene ID" value="ECPE_0001096701"/>
</dbReference>
<reference evidence="11" key="1">
    <citation type="submission" date="2016-06" db="UniProtKB">
        <authorList>
            <consortium name="WormBaseParasite"/>
        </authorList>
    </citation>
    <scope>IDENTIFICATION</scope>
</reference>
<dbReference type="Proteomes" id="UP000272942">
    <property type="component" value="Unassembled WGS sequence"/>
</dbReference>
<dbReference type="Gene3D" id="3.30.870.10">
    <property type="entry name" value="Endonuclease Chain A"/>
    <property type="match status" value="1"/>
</dbReference>
<keyword evidence="6" id="KW-0443">Lipid metabolism</keyword>
<dbReference type="InterPro" id="IPR001736">
    <property type="entry name" value="PLipase_D/transphosphatidylase"/>
</dbReference>
<dbReference type="EMBL" id="UZAN01049938">
    <property type="protein sequence ID" value="VDP87839.1"/>
    <property type="molecule type" value="Genomic_DNA"/>
</dbReference>
<gene>
    <name evidence="9" type="ORF">ECPE_LOCUS10933</name>
</gene>